<evidence type="ECO:0000256" key="1">
    <source>
        <dbReference type="SAM" id="MobiDB-lite"/>
    </source>
</evidence>
<organism evidence="2 3">
    <name type="scientific">Musa troglodytarum</name>
    <name type="common">fe'i banana</name>
    <dbReference type="NCBI Taxonomy" id="320322"/>
    <lineage>
        <taxon>Eukaryota</taxon>
        <taxon>Viridiplantae</taxon>
        <taxon>Streptophyta</taxon>
        <taxon>Embryophyta</taxon>
        <taxon>Tracheophyta</taxon>
        <taxon>Spermatophyta</taxon>
        <taxon>Magnoliopsida</taxon>
        <taxon>Liliopsida</taxon>
        <taxon>Zingiberales</taxon>
        <taxon>Musaceae</taxon>
        <taxon>Musa</taxon>
    </lineage>
</organism>
<dbReference type="AlphaFoldDB" id="A0A9E7HJW7"/>
<feature type="compositionally biased region" description="Acidic residues" evidence="1">
    <location>
        <begin position="69"/>
        <end position="104"/>
    </location>
</feature>
<gene>
    <name evidence="2" type="ORF">MUK42_16637</name>
</gene>
<reference evidence="2" key="1">
    <citation type="submission" date="2022-05" db="EMBL/GenBank/DDBJ databases">
        <title>The Musa troglodytarum L. genome provides insights into the mechanism of non-climacteric behaviour and enrichment of carotenoids.</title>
        <authorList>
            <person name="Wang J."/>
        </authorList>
    </citation>
    <scope>NUCLEOTIDE SEQUENCE</scope>
    <source>
        <tissue evidence="2">Leaf</tissue>
    </source>
</reference>
<dbReference type="EMBL" id="CP097510">
    <property type="protein sequence ID" value="URE34606.1"/>
    <property type="molecule type" value="Genomic_DNA"/>
</dbReference>
<proteinExistence type="predicted"/>
<evidence type="ECO:0000313" key="3">
    <source>
        <dbReference type="Proteomes" id="UP001055439"/>
    </source>
</evidence>
<evidence type="ECO:0000313" key="2">
    <source>
        <dbReference type="EMBL" id="URE34606.1"/>
    </source>
</evidence>
<accession>A0A9E7HJW7</accession>
<dbReference type="Proteomes" id="UP001055439">
    <property type="component" value="Chromosome 8"/>
</dbReference>
<sequence length="172" mass="19500">MRSLALPPPCSSSPACLLDSFLPPTSRRPYRFLRFLSPQSAVSPRSRLPLVPLCANPLRSASPIKEQLSDTDEDEDDDDDDEATAMEYDDGLLADVDQEEEEREGETAQLEAEAGPSAKFEEHKWERVTRLLAEVREFGEEIIDYEELAGIYDFPIDKFQVPLWSLALYPYT</sequence>
<dbReference type="OrthoDB" id="64767at2759"/>
<feature type="region of interest" description="Disordered" evidence="1">
    <location>
        <begin position="61"/>
        <end position="118"/>
    </location>
</feature>
<keyword evidence="3" id="KW-1185">Reference proteome</keyword>
<name>A0A9E7HJW7_9LILI</name>
<protein>
    <submittedName>
        <fullName evidence="2">DSHCT (NUC185) domain</fullName>
    </submittedName>
</protein>